<dbReference type="NCBIfam" id="NF033710">
    <property type="entry name" value="T9SS_OM_PorV"/>
    <property type="match status" value="1"/>
</dbReference>
<name>Q2PY27_9BACT</name>
<sequence>MGWTWWQRANVTGWLVRCAHGCHPPVRWPESCCRRPTHSFELSNIFATMNHSIIRRFSFALLCATLSLSTVAQTTAFGDNLNVVTSAMPMLAIGPDARAGGMANAGLALEPDANAIFWNPAKLAFLGEGTTQGGLSYTPWLRQLVPDVELMFANVAVGLGERSGIGASLRYFSLGDITFRNEQGDEQGTYRPYEMAVDVAYALKLSEHLSAGVSLRYAMSDLTQGQVVGGLQTKPGQTVSTDISLYYQGNEMNLPDGQKGQWLGGFNVSNIGAKVKYTESGREDFIPTNLRTGIGYNWTLDRYNRVTILLDVNKLLVPTKPLRDLLDEDNDGDRYEILKGMDDNVSVVQGMIQSWDPAAKPEGMNELMREFMVNMGLEYWYDDKFAVRGGYQHEDQTKGNRRFYTMGFGLRYSLIGLDFAYLFPADQSVRSPLENTIRFSALIDLNQLLD</sequence>
<accession>Q2PY27</accession>
<dbReference type="NCBIfam" id="NF033709">
    <property type="entry name" value="PorV_fam"/>
    <property type="match status" value="1"/>
</dbReference>
<feature type="domain" description="Type IX secretion system protein PorV" evidence="1">
    <location>
        <begin position="80"/>
        <end position="320"/>
    </location>
</feature>
<reference evidence="2" key="1">
    <citation type="journal article" date="2006" name="Appl. Environ. Microbiol.">
        <title>Comparative genomics of DNA fragments from six Antarctic marine planktonic bacteria.</title>
        <authorList>
            <person name="Grzymski J.J."/>
            <person name="Carter B.J."/>
            <person name="DeLong E.F."/>
            <person name="Feldman R.A."/>
            <person name="Ghadiri A."/>
            <person name="Murray A.E."/>
        </authorList>
    </citation>
    <scope>NUCLEOTIDE SEQUENCE</scope>
</reference>
<dbReference type="InterPro" id="IPR047799">
    <property type="entry name" value="T9SS_OM_PorV"/>
</dbReference>
<protein>
    <recommendedName>
        <fullName evidence="1">Type IX secretion system protein PorV domain-containing protein</fullName>
    </recommendedName>
</protein>
<dbReference type="Gene3D" id="2.40.160.60">
    <property type="entry name" value="Outer membrane protein transport protein (OMPP1/FadL/TodX)"/>
    <property type="match status" value="2"/>
</dbReference>
<evidence type="ECO:0000313" key="2">
    <source>
        <dbReference type="EMBL" id="ABC25400.1"/>
    </source>
</evidence>
<evidence type="ECO:0000259" key="1">
    <source>
        <dbReference type="Pfam" id="PF19572"/>
    </source>
</evidence>
<dbReference type="Pfam" id="PF19572">
    <property type="entry name" value="PorV"/>
    <property type="match status" value="1"/>
</dbReference>
<dbReference type="AlphaFoldDB" id="Q2PY27"/>
<proteinExistence type="predicted"/>
<dbReference type="InterPro" id="IPR045741">
    <property type="entry name" value="PorV"/>
</dbReference>
<dbReference type="EMBL" id="DQ295241">
    <property type="protein sequence ID" value="ABC25400.1"/>
    <property type="molecule type" value="Genomic_DNA"/>
</dbReference>
<organism evidence="2">
    <name type="scientific">uncultured marine bacterium Ant39E11</name>
    <dbReference type="NCBI Taxonomy" id="360427"/>
    <lineage>
        <taxon>Bacteria</taxon>
        <taxon>environmental samples</taxon>
    </lineage>
</organism>
<dbReference type="SUPFAM" id="SSF56935">
    <property type="entry name" value="Porins"/>
    <property type="match status" value="1"/>
</dbReference>